<evidence type="ECO:0000256" key="3">
    <source>
        <dbReference type="PROSITE-ProRule" id="PRU00335"/>
    </source>
</evidence>
<evidence type="ECO:0000313" key="8">
    <source>
        <dbReference type="Proteomes" id="UP000260457"/>
    </source>
</evidence>
<gene>
    <name evidence="6" type="ORF">CN689_09600</name>
    <name evidence="5" type="ORF">DTO10_05765</name>
</gene>
<dbReference type="PROSITE" id="PS50977">
    <property type="entry name" value="HTH_TETR_2"/>
    <property type="match status" value="1"/>
</dbReference>
<feature type="DNA-binding region" description="H-T-H motif" evidence="3">
    <location>
        <begin position="36"/>
        <end position="55"/>
    </location>
</feature>
<evidence type="ECO:0000313" key="6">
    <source>
        <dbReference type="EMBL" id="PEJ34378.1"/>
    </source>
</evidence>
<dbReference type="GO" id="GO:0003677">
    <property type="term" value="F:DNA binding"/>
    <property type="evidence" value="ECO:0007669"/>
    <property type="project" value="UniProtKB-UniRule"/>
</dbReference>
<dbReference type="Gene3D" id="1.10.357.10">
    <property type="entry name" value="Tetracycline Repressor, domain 2"/>
    <property type="match status" value="1"/>
</dbReference>
<dbReference type="Gene3D" id="1.10.10.60">
    <property type="entry name" value="Homeodomain-like"/>
    <property type="match status" value="1"/>
</dbReference>
<evidence type="ECO:0000313" key="5">
    <source>
        <dbReference type="EMBL" id="AXN37983.1"/>
    </source>
</evidence>
<accession>A0AAX0S3H5</accession>
<feature type="domain" description="HTH tetR-type" evidence="4">
    <location>
        <begin position="13"/>
        <end position="73"/>
    </location>
</feature>
<keyword evidence="1" id="KW-0678">Repressor</keyword>
<dbReference type="SUPFAM" id="SSF46689">
    <property type="entry name" value="Homeodomain-like"/>
    <property type="match status" value="1"/>
</dbReference>
<dbReference type="Pfam" id="PF00440">
    <property type="entry name" value="TetR_N"/>
    <property type="match status" value="1"/>
</dbReference>
<evidence type="ECO:0000256" key="2">
    <source>
        <dbReference type="ARBA" id="ARBA00023125"/>
    </source>
</evidence>
<name>A0AAX0S3H5_9BACI</name>
<evidence type="ECO:0000313" key="7">
    <source>
        <dbReference type="Proteomes" id="UP000220106"/>
    </source>
</evidence>
<dbReference type="Proteomes" id="UP000220106">
    <property type="component" value="Unassembled WGS sequence"/>
</dbReference>
<dbReference type="SUPFAM" id="SSF48498">
    <property type="entry name" value="Tetracyclin repressor-like, C-terminal domain"/>
    <property type="match status" value="1"/>
</dbReference>
<dbReference type="EMBL" id="NUEQ01000014">
    <property type="protein sequence ID" value="PEJ34378.1"/>
    <property type="molecule type" value="Genomic_DNA"/>
</dbReference>
<dbReference type="PRINTS" id="PR00455">
    <property type="entry name" value="HTHTETR"/>
</dbReference>
<dbReference type="InterPro" id="IPR050624">
    <property type="entry name" value="HTH-type_Tx_Regulator"/>
</dbReference>
<protein>
    <submittedName>
        <fullName evidence="6">TetR family transcriptional regulator</fullName>
    </submittedName>
    <submittedName>
        <fullName evidence="5">TetR/AcrR family transcriptional regulator</fullName>
    </submittedName>
</protein>
<dbReference type="InterPro" id="IPR001647">
    <property type="entry name" value="HTH_TetR"/>
</dbReference>
<reference evidence="5 8" key="2">
    <citation type="submission" date="2018-07" db="EMBL/GenBank/DDBJ databases">
        <title>The molecular basis for the intramolecular migration of carboxyl group in the catabolism of para-hydroxybenzoate via gentisate.</title>
        <authorList>
            <person name="Zhao H."/>
            <person name="Xu Y."/>
            <person name="Lin S."/>
            <person name="Spain J.C."/>
            <person name="Zhou N.-Y."/>
        </authorList>
    </citation>
    <scope>NUCLEOTIDE SEQUENCE [LARGE SCALE GENOMIC DNA]</scope>
    <source>
        <strain evidence="5 8">PHB-7a</strain>
    </source>
</reference>
<reference evidence="6 7" key="1">
    <citation type="submission" date="2017-09" db="EMBL/GenBank/DDBJ databases">
        <title>Large-scale bioinformatics analysis of Bacillus genomes uncovers conserved roles of natural products in bacterial physiology.</title>
        <authorList>
            <consortium name="Agbiome Team Llc"/>
            <person name="Bleich R.M."/>
            <person name="Kirk G.J."/>
            <person name="Santa Maria K.C."/>
            <person name="Allen S.E."/>
            <person name="Farag S."/>
            <person name="Shank E.A."/>
            <person name="Bowers A."/>
        </authorList>
    </citation>
    <scope>NUCLEOTIDE SEQUENCE [LARGE SCALE GENOMIC DNA]</scope>
    <source>
        <strain evidence="6 7">AFS003229</strain>
    </source>
</reference>
<dbReference type="KEGG" id="pbut:DTO10_05765"/>
<sequence>MIKRGRKKGANGEQSRALLLFIAADEFARKGYFETKVSTIVHRANLSQPTFYLYFESKEAIFKELVKKFRYELFNLTIQSRLETGFDLNAIPHKITQGLAAIFRFFAENQSLTRIGFFLSQEAEEIKKQLAAQIKENLIYEQQNGHFHPDANMLIIAESLVGIIERLTITQIFEENIQPEILANEIVHLLLDGLLVKT</sequence>
<dbReference type="PANTHER" id="PTHR43479:SF8">
    <property type="entry name" value="TRANSCRIPTIONAL REGULATOR, TETR FAMILY"/>
    <property type="match status" value="1"/>
</dbReference>
<dbReference type="InterPro" id="IPR009057">
    <property type="entry name" value="Homeodomain-like_sf"/>
</dbReference>
<dbReference type="PANTHER" id="PTHR43479">
    <property type="entry name" value="ACREF/ENVCD OPERON REPRESSOR-RELATED"/>
    <property type="match status" value="1"/>
</dbReference>
<proteinExistence type="predicted"/>
<dbReference type="InterPro" id="IPR036271">
    <property type="entry name" value="Tet_transcr_reg_TetR-rel_C_sf"/>
</dbReference>
<evidence type="ECO:0000256" key="1">
    <source>
        <dbReference type="ARBA" id="ARBA00022491"/>
    </source>
</evidence>
<keyword evidence="8" id="KW-1185">Reference proteome</keyword>
<dbReference type="Proteomes" id="UP000260457">
    <property type="component" value="Chromosome"/>
</dbReference>
<organism evidence="6 7">
    <name type="scientific">Peribacillus butanolivorans</name>
    <dbReference type="NCBI Taxonomy" id="421767"/>
    <lineage>
        <taxon>Bacteria</taxon>
        <taxon>Bacillati</taxon>
        <taxon>Bacillota</taxon>
        <taxon>Bacilli</taxon>
        <taxon>Bacillales</taxon>
        <taxon>Bacillaceae</taxon>
        <taxon>Peribacillus</taxon>
    </lineage>
</organism>
<evidence type="ECO:0000259" key="4">
    <source>
        <dbReference type="PROSITE" id="PS50977"/>
    </source>
</evidence>
<keyword evidence="2 3" id="KW-0238">DNA-binding</keyword>
<dbReference type="AlphaFoldDB" id="A0AAX0S3H5"/>
<dbReference type="EMBL" id="CP030926">
    <property type="protein sequence ID" value="AXN37983.1"/>
    <property type="molecule type" value="Genomic_DNA"/>
</dbReference>
<dbReference type="RefSeq" id="WP_098175706.1">
    <property type="nucleotide sequence ID" value="NZ_CP030926.1"/>
</dbReference>